<reference evidence="1" key="1">
    <citation type="submission" date="2020-05" db="EMBL/GenBank/DDBJ databases">
        <authorList>
            <person name="Chiriac C."/>
            <person name="Salcher M."/>
            <person name="Ghai R."/>
            <person name="Kavagutti S V."/>
        </authorList>
    </citation>
    <scope>NUCLEOTIDE SEQUENCE</scope>
</reference>
<protein>
    <submittedName>
        <fullName evidence="1">Unannotated protein</fullName>
    </submittedName>
</protein>
<evidence type="ECO:0000313" key="1">
    <source>
        <dbReference type="EMBL" id="CAB5019284.1"/>
    </source>
</evidence>
<dbReference type="AlphaFoldDB" id="A0A6J7QYK7"/>
<sequence>METNMETISSTIHALALSIDADGFGDDSLDLLVMAHAARDLGISEILVQVMIDDLEPEVARERAFAMVARLMASVSDLDSVVVDRTERTLAVAC</sequence>
<proteinExistence type="predicted"/>
<gene>
    <name evidence="1" type="ORF">UFOPK4061_01292</name>
</gene>
<dbReference type="EMBL" id="CAFBPD010000238">
    <property type="protein sequence ID" value="CAB5019284.1"/>
    <property type="molecule type" value="Genomic_DNA"/>
</dbReference>
<name>A0A6J7QYK7_9ZZZZ</name>
<organism evidence="1">
    <name type="scientific">freshwater metagenome</name>
    <dbReference type="NCBI Taxonomy" id="449393"/>
    <lineage>
        <taxon>unclassified sequences</taxon>
        <taxon>metagenomes</taxon>
        <taxon>ecological metagenomes</taxon>
    </lineage>
</organism>
<accession>A0A6J7QYK7</accession>